<dbReference type="OrthoDB" id="9801717at2"/>
<evidence type="ECO:0000313" key="15">
    <source>
        <dbReference type="Proteomes" id="UP000028945"/>
    </source>
</evidence>
<feature type="active site" evidence="11">
    <location>
        <position position="146"/>
    </location>
</feature>
<organism evidence="14 15">
    <name type="scientific">Basilea psittacipulmonis DSM 24701</name>
    <dbReference type="NCBI Taxonomy" id="1072685"/>
    <lineage>
        <taxon>Bacteria</taxon>
        <taxon>Pseudomonadati</taxon>
        <taxon>Pseudomonadota</taxon>
        <taxon>Betaproteobacteria</taxon>
        <taxon>Burkholderiales</taxon>
        <taxon>Alcaligenaceae</taxon>
        <taxon>Basilea</taxon>
    </lineage>
</organism>
<dbReference type="InterPro" id="IPR023009">
    <property type="entry name" value="Tyrosine_recombinase_XerC/XerD"/>
</dbReference>
<dbReference type="InterPro" id="IPR011932">
    <property type="entry name" value="Recomb_XerD"/>
</dbReference>
<dbReference type="Gene3D" id="1.10.443.10">
    <property type="entry name" value="Intergrase catalytic core"/>
    <property type="match status" value="1"/>
</dbReference>
<dbReference type="RefSeq" id="WP_038500364.1">
    <property type="nucleotide sequence ID" value="NZ_AFWK01000030.1"/>
</dbReference>
<dbReference type="NCBIfam" id="NF001399">
    <property type="entry name" value="PRK00283.1"/>
    <property type="match status" value="1"/>
</dbReference>
<evidence type="ECO:0000313" key="14">
    <source>
        <dbReference type="EMBL" id="AIL32992.1"/>
    </source>
</evidence>
<proteinExistence type="inferred from homology"/>
<dbReference type="GO" id="GO:0003677">
    <property type="term" value="F:DNA binding"/>
    <property type="evidence" value="ECO:0007669"/>
    <property type="project" value="UniProtKB-UniRule"/>
</dbReference>
<dbReference type="KEGG" id="bpsi:IX83_06400"/>
<dbReference type="NCBIfam" id="TIGR02225">
    <property type="entry name" value="recomb_XerD"/>
    <property type="match status" value="1"/>
</dbReference>
<keyword evidence="9 11" id="KW-0233">DNA recombination</keyword>
<dbReference type="Proteomes" id="UP000028945">
    <property type="component" value="Chromosome"/>
</dbReference>
<dbReference type="PANTHER" id="PTHR30349">
    <property type="entry name" value="PHAGE INTEGRASE-RELATED"/>
    <property type="match status" value="1"/>
</dbReference>
<keyword evidence="7 11" id="KW-0229">DNA integration</keyword>
<accession>A0A077DHG7</accession>
<dbReference type="PROSITE" id="PS51898">
    <property type="entry name" value="TYR_RECOMBINASE"/>
    <property type="match status" value="1"/>
</dbReference>
<comment type="function">
    <text evidence="11">Site-specific tyrosine recombinase, which acts by catalyzing the cutting and rejoining of the recombining DNA molecules. The XerC-XerD complex is essential to convert dimers of the bacterial chromosome into monomers to permit their segregation at cell division. It also contributes to the segregational stability of plasmids.</text>
</comment>
<dbReference type="Pfam" id="PF00589">
    <property type="entry name" value="Phage_integrase"/>
    <property type="match status" value="1"/>
</dbReference>
<evidence type="ECO:0000256" key="4">
    <source>
        <dbReference type="ARBA" id="ARBA00022490"/>
    </source>
</evidence>
<evidence type="ECO:0000256" key="2">
    <source>
        <dbReference type="ARBA" id="ARBA00010450"/>
    </source>
</evidence>
<dbReference type="InterPro" id="IPR013762">
    <property type="entry name" value="Integrase-like_cat_sf"/>
</dbReference>
<evidence type="ECO:0000256" key="11">
    <source>
        <dbReference type="HAMAP-Rule" id="MF_01807"/>
    </source>
</evidence>
<dbReference type="Pfam" id="PF02899">
    <property type="entry name" value="Phage_int_SAM_1"/>
    <property type="match status" value="1"/>
</dbReference>
<evidence type="ECO:0000256" key="9">
    <source>
        <dbReference type="ARBA" id="ARBA00023172"/>
    </source>
</evidence>
<dbReference type="GO" id="GO:0009037">
    <property type="term" value="F:tyrosine-based site-specific recombinase activity"/>
    <property type="evidence" value="ECO:0007669"/>
    <property type="project" value="UniProtKB-UniRule"/>
</dbReference>
<dbReference type="CDD" id="cd00798">
    <property type="entry name" value="INT_XerDC_C"/>
    <property type="match status" value="1"/>
</dbReference>
<keyword evidence="15" id="KW-1185">Reference proteome</keyword>
<keyword evidence="5 11" id="KW-0132">Cell division</keyword>
<feature type="active site" evidence="11">
    <location>
        <position position="242"/>
    </location>
</feature>
<dbReference type="AlphaFoldDB" id="A0A077DHG7"/>
<evidence type="ECO:0000256" key="7">
    <source>
        <dbReference type="ARBA" id="ARBA00022908"/>
    </source>
</evidence>
<comment type="subcellular location">
    <subcellularLocation>
        <location evidence="1 11">Cytoplasm</location>
    </subcellularLocation>
</comment>
<dbReference type="eggNOG" id="COG4974">
    <property type="taxonomic scope" value="Bacteria"/>
</dbReference>
<evidence type="ECO:0000256" key="6">
    <source>
        <dbReference type="ARBA" id="ARBA00022829"/>
    </source>
</evidence>
<dbReference type="InterPro" id="IPR010998">
    <property type="entry name" value="Integrase_recombinase_N"/>
</dbReference>
<feature type="domain" description="Tyr recombinase" evidence="12">
    <location>
        <begin position="106"/>
        <end position="290"/>
    </location>
</feature>
<reference evidence="14 15" key="1">
    <citation type="journal article" date="2014" name="BMC Genomics">
        <title>A genomic perspective on a new bacterial genus and species from the Alcaligenaceae family, Basilea psittacipulmonis.</title>
        <authorList>
            <person name="Whiteson K.L."/>
            <person name="Hernandez D."/>
            <person name="Lazarevic V."/>
            <person name="Gaia N."/>
            <person name="Farinelli L."/>
            <person name="Francois P."/>
            <person name="Pilo P."/>
            <person name="Frey J."/>
            <person name="Schrenzel J."/>
        </authorList>
    </citation>
    <scope>NUCLEOTIDE SEQUENCE [LARGE SCALE GENOMIC DNA]</scope>
    <source>
        <strain evidence="14 15">DSM 24701</strain>
    </source>
</reference>
<evidence type="ECO:0000259" key="12">
    <source>
        <dbReference type="PROSITE" id="PS51898"/>
    </source>
</evidence>
<dbReference type="NCBIfam" id="NF040815">
    <property type="entry name" value="recomb_XerA_Arch"/>
    <property type="match status" value="1"/>
</dbReference>
<dbReference type="GO" id="GO:0007059">
    <property type="term" value="P:chromosome segregation"/>
    <property type="evidence" value="ECO:0007669"/>
    <property type="project" value="UniProtKB-UniRule"/>
</dbReference>
<evidence type="ECO:0000256" key="3">
    <source>
        <dbReference type="ARBA" id="ARBA00015810"/>
    </source>
</evidence>
<dbReference type="InterPro" id="IPR002104">
    <property type="entry name" value="Integrase_catalytic"/>
</dbReference>
<dbReference type="EMBL" id="CP009238">
    <property type="protein sequence ID" value="AIL32992.1"/>
    <property type="molecule type" value="Genomic_DNA"/>
</dbReference>
<dbReference type="HAMAP" id="MF_01807">
    <property type="entry name" value="Recomb_XerD"/>
    <property type="match status" value="1"/>
</dbReference>
<dbReference type="GO" id="GO:0051301">
    <property type="term" value="P:cell division"/>
    <property type="evidence" value="ECO:0007669"/>
    <property type="project" value="UniProtKB-KW"/>
</dbReference>
<dbReference type="InterPro" id="IPR004107">
    <property type="entry name" value="Integrase_SAM-like_N"/>
</dbReference>
<dbReference type="InterPro" id="IPR011010">
    <property type="entry name" value="DNA_brk_join_enz"/>
</dbReference>
<dbReference type="InterPro" id="IPR044068">
    <property type="entry name" value="CB"/>
</dbReference>
<dbReference type="HOGENOM" id="CLU_027562_9_0_4"/>
<keyword evidence="4 11" id="KW-0963">Cytoplasm</keyword>
<evidence type="ECO:0000256" key="5">
    <source>
        <dbReference type="ARBA" id="ARBA00022618"/>
    </source>
</evidence>
<comment type="similarity">
    <text evidence="2 11">Belongs to the 'phage' integrase family. XerD subfamily.</text>
</comment>
<dbReference type="GO" id="GO:0005737">
    <property type="term" value="C:cytoplasm"/>
    <property type="evidence" value="ECO:0007669"/>
    <property type="project" value="UniProtKB-SubCell"/>
</dbReference>
<dbReference type="Gene3D" id="1.10.150.130">
    <property type="match status" value="1"/>
</dbReference>
<evidence type="ECO:0000256" key="1">
    <source>
        <dbReference type="ARBA" id="ARBA00004496"/>
    </source>
</evidence>
<name>A0A077DHG7_9BURK</name>
<sequence>MKNTFELFIDHLWLEEGLSDNTLQSYRRDLKMYAQWLNNQKPPLDPNHVNKAHLHAYVQSCFEQCKTSTLNRRISTLKRYYTWALREKLISNDPCIDLSSAKPAARFPKTLSEQQVESLIQAPDTATSFGLRDRAMLEVLYATGLRVSELVSLKLFQLNLHDGVIRVIMGKGGKDRLVPLGQEAIYWLTQYLQDSRPVLLNQQVNDDLFIGSRNHAMTRQGFWHIIKKYAVMAGIHAPISPHVLRHAFATHLLNHGADLRVVQMLLGHSSISTTQIYTHIARERLKSLHQQHHPRA</sequence>
<keyword evidence="8 11" id="KW-0238">DNA-binding</keyword>
<dbReference type="PANTHER" id="PTHR30349:SF90">
    <property type="entry name" value="TYROSINE RECOMBINASE XERD"/>
    <property type="match status" value="1"/>
</dbReference>
<comment type="subunit">
    <text evidence="11">Forms a cyclic heterotetrameric complex composed of two molecules of XerC and two molecules of XerD.</text>
</comment>
<keyword evidence="6 11" id="KW-0159">Chromosome partition</keyword>
<protein>
    <recommendedName>
        <fullName evidence="3 11">Tyrosine recombinase XerD</fullName>
    </recommendedName>
</protein>
<evidence type="ECO:0000256" key="10">
    <source>
        <dbReference type="ARBA" id="ARBA00023306"/>
    </source>
</evidence>
<gene>
    <name evidence="11" type="primary">xerD</name>
    <name evidence="14" type="ORF">IX83_06400</name>
</gene>
<feature type="active site" evidence="11">
    <location>
        <position position="268"/>
    </location>
</feature>
<evidence type="ECO:0000256" key="8">
    <source>
        <dbReference type="ARBA" id="ARBA00023125"/>
    </source>
</evidence>
<dbReference type="SUPFAM" id="SSF56349">
    <property type="entry name" value="DNA breaking-rejoining enzymes"/>
    <property type="match status" value="1"/>
</dbReference>
<feature type="active site" evidence="11">
    <location>
        <position position="171"/>
    </location>
</feature>
<dbReference type="HAMAP" id="MF_01808">
    <property type="entry name" value="Recomb_XerC_XerD"/>
    <property type="match status" value="1"/>
</dbReference>
<dbReference type="GO" id="GO:0006313">
    <property type="term" value="P:DNA transposition"/>
    <property type="evidence" value="ECO:0007669"/>
    <property type="project" value="UniProtKB-UniRule"/>
</dbReference>
<feature type="active site" description="O-(3'-phospho-DNA)-tyrosine intermediate" evidence="11">
    <location>
        <position position="277"/>
    </location>
</feature>
<dbReference type="PROSITE" id="PS51900">
    <property type="entry name" value="CB"/>
    <property type="match status" value="1"/>
</dbReference>
<evidence type="ECO:0000259" key="13">
    <source>
        <dbReference type="PROSITE" id="PS51900"/>
    </source>
</evidence>
<feature type="active site" evidence="11">
    <location>
        <position position="245"/>
    </location>
</feature>
<feature type="domain" description="Core-binding (CB)" evidence="13">
    <location>
        <begin position="1"/>
        <end position="85"/>
    </location>
</feature>
<keyword evidence="10 11" id="KW-0131">Cell cycle</keyword>
<dbReference type="STRING" id="1072685.IX83_06400"/>
<dbReference type="InterPro" id="IPR050090">
    <property type="entry name" value="Tyrosine_recombinase_XerCD"/>
</dbReference>